<organism evidence="2 3">
    <name type="scientific">Anaerobium acetethylicum</name>
    <dbReference type="NCBI Taxonomy" id="1619234"/>
    <lineage>
        <taxon>Bacteria</taxon>
        <taxon>Bacillati</taxon>
        <taxon>Bacillota</taxon>
        <taxon>Clostridia</taxon>
        <taxon>Lachnospirales</taxon>
        <taxon>Lachnospiraceae</taxon>
        <taxon>Anaerobium</taxon>
    </lineage>
</organism>
<dbReference type="RefSeq" id="WP_169823554.1">
    <property type="nucleotide sequence ID" value="NZ_FMKA01000001.1"/>
</dbReference>
<dbReference type="CDD" id="cd09911">
    <property type="entry name" value="Lin0431_like"/>
    <property type="match status" value="1"/>
</dbReference>
<keyword evidence="1" id="KW-1133">Transmembrane helix</keyword>
<gene>
    <name evidence="2" type="ORF">SAMN05421730_1001226</name>
</gene>
<reference evidence="2 3" key="1">
    <citation type="submission" date="2016-09" db="EMBL/GenBank/DDBJ databases">
        <authorList>
            <person name="Capua I."/>
            <person name="De Benedictis P."/>
            <person name="Joannis T."/>
            <person name="Lombin L.H."/>
            <person name="Cattoli G."/>
        </authorList>
    </citation>
    <scope>NUCLEOTIDE SEQUENCE [LARGE SCALE GENOMIC DNA]</scope>
    <source>
        <strain evidence="2 3">GluBS11</strain>
    </source>
</reference>
<accession>A0A1D3TNT8</accession>
<proteinExistence type="predicted"/>
<dbReference type="Gene3D" id="2.60.320.10">
    <property type="entry name" value="N-utilization substance G protein NusG, insert domain"/>
    <property type="match status" value="1"/>
</dbReference>
<dbReference type="AlphaFoldDB" id="A0A1D3TNT8"/>
<feature type="transmembrane region" description="Helical" evidence="1">
    <location>
        <begin position="9"/>
        <end position="30"/>
    </location>
</feature>
<dbReference type="STRING" id="1619234.SAMN05421730_1001226"/>
<protein>
    <submittedName>
        <fullName evidence="2">Uncharacterized protein</fullName>
    </submittedName>
</protein>
<keyword evidence="1" id="KW-0812">Transmembrane</keyword>
<evidence type="ECO:0000313" key="2">
    <source>
        <dbReference type="EMBL" id="SCP94996.1"/>
    </source>
</evidence>
<dbReference type="Pfam" id="PF07009">
    <property type="entry name" value="NusG_II"/>
    <property type="match status" value="1"/>
</dbReference>
<evidence type="ECO:0000256" key="1">
    <source>
        <dbReference type="SAM" id="Phobius"/>
    </source>
</evidence>
<dbReference type="InterPro" id="IPR038690">
    <property type="entry name" value="NusG_2_sf"/>
</dbReference>
<keyword evidence="3" id="KW-1185">Reference proteome</keyword>
<dbReference type="EMBL" id="FMKA01000001">
    <property type="protein sequence ID" value="SCP94996.1"/>
    <property type="molecule type" value="Genomic_DNA"/>
</dbReference>
<keyword evidence="1" id="KW-0472">Membrane</keyword>
<evidence type="ECO:0000313" key="3">
    <source>
        <dbReference type="Proteomes" id="UP000199315"/>
    </source>
</evidence>
<sequence length="128" mass="13884">MKMIRKTDFIVIGILILAAGLIFFFNSVILDTSGDYAAVYVDNTLIAKYPLKENTDLIINGYGGGTNRLIIEDGKAHIESASCPDKICANQHAVSKAGETIVCLPNKMVIRIISTDDGSDEDTDFIAK</sequence>
<name>A0A1D3TNT8_9FIRM</name>
<dbReference type="Proteomes" id="UP000199315">
    <property type="component" value="Unassembled WGS sequence"/>
</dbReference>